<dbReference type="Proteomes" id="UP000252884">
    <property type="component" value="Unassembled WGS sequence"/>
</dbReference>
<sequence>MSHPQRRALLLGLAAGALAPAVRAQAWPAKPIKFIVGFPPGGGIDFAARTVQAPLQELLGQQMVVEYKPGAGGLLAATELTRAAPDGYTLLLANTGPFAIAPYLQPRMPYDPLRSFTYVGQISQGSYIAVTRPDHPARDLKEFVAWSRANAGQVNFASAGKGSSTHLNGELLNQVTGLDLVHVPYKGSAPAVQDLIGGQTQLLIDAGTVLLPQVKGGKLKALAVTGAKRDPQLPDVATVAEQGLAGVQSIGFQGLVGPAGLPREVVDRLATGLAKVLAMPDVQAKFAAAGAEVHYQGPEAFAAFVKADNEKWAKLVRDRKIQLD</sequence>
<feature type="signal peptide" evidence="2">
    <location>
        <begin position="1"/>
        <end position="26"/>
    </location>
</feature>
<protein>
    <submittedName>
        <fullName evidence="3">Tripartite-type tricarboxylate transporter receptor subunit TctC</fullName>
    </submittedName>
</protein>
<feature type="chain" id="PRO_5016943622" evidence="2">
    <location>
        <begin position="27"/>
        <end position="324"/>
    </location>
</feature>
<keyword evidence="3" id="KW-0675">Receptor</keyword>
<keyword evidence="4" id="KW-1185">Reference proteome</keyword>
<dbReference type="InterPro" id="IPR006311">
    <property type="entry name" value="TAT_signal"/>
</dbReference>
<comment type="caution">
    <text evidence="3">The sequence shown here is derived from an EMBL/GenBank/DDBJ whole genome shotgun (WGS) entry which is preliminary data.</text>
</comment>
<dbReference type="CDD" id="cd07012">
    <property type="entry name" value="PBP2_Bug_TTT"/>
    <property type="match status" value="1"/>
</dbReference>
<dbReference type="InterPro" id="IPR042100">
    <property type="entry name" value="Bug_dom1"/>
</dbReference>
<organism evidence="3 4">
    <name type="scientific">Pseudorhodoferax soli</name>
    <dbReference type="NCBI Taxonomy" id="545864"/>
    <lineage>
        <taxon>Bacteria</taxon>
        <taxon>Pseudomonadati</taxon>
        <taxon>Pseudomonadota</taxon>
        <taxon>Betaproteobacteria</taxon>
        <taxon>Burkholderiales</taxon>
        <taxon>Comamonadaceae</taxon>
    </lineage>
</organism>
<dbReference type="PIRSF" id="PIRSF017082">
    <property type="entry name" value="YflP"/>
    <property type="match status" value="1"/>
</dbReference>
<dbReference type="Pfam" id="PF03401">
    <property type="entry name" value="TctC"/>
    <property type="match status" value="1"/>
</dbReference>
<dbReference type="SUPFAM" id="SSF53850">
    <property type="entry name" value="Periplasmic binding protein-like II"/>
    <property type="match status" value="1"/>
</dbReference>
<dbReference type="PANTHER" id="PTHR42928:SF5">
    <property type="entry name" value="BLR1237 PROTEIN"/>
    <property type="match status" value="1"/>
</dbReference>
<comment type="similarity">
    <text evidence="1">Belongs to the UPF0065 (bug) family.</text>
</comment>
<evidence type="ECO:0000256" key="1">
    <source>
        <dbReference type="ARBA" id="ARBA00006987"/>
    </source>
</evidence>
<proteinExistence type="inferred from homology"/>
<evidence type="ECO:0000313" key="4">
    <source>
        <dbReference type="Proteomes" id="UP000252884"/>
    </source>
</evidence>
<gene>
    <name evidence="3" type="ORF">DES41_102964</name>
</gene>
<dbReference type="AlphaFoldDB" id="A0A368Y2Z1"/>
<accession>A0A368Y2Z1</accession>
<dbReference type="Gene3D" id="3.40.190.10">
    <property type="entry name" value="Periplasmic binding protein-like II"/>
    <property type="match status" value="1"/>
</dbReference>
<keyword evidence="2" id="KW-0732">Signal</keyword>
<dbReference type="RefSeq" id="WP_114467720.1">
    <property type="nucleotide sequence ID" value="NZ_QPJK01000002.1"/>
</dbReference>
<dbReference type="EMBL" id="QPJK01000002">
    <property type="protein sequence ID" value="RCW74641.1"/>
    <property type="molecule type" value="Genomic_DNA"/>
</dbReference>
<reference evidence="3 4" key="1">
    <citation type="submission" date="2018-07" db="EMBL/GenBank/DDBJ databases">
        <title>Genomic Encyclopedia of Type Strains, Phase IV (KMG-IV): sequencing the most valuable type-strain genomes for metagenomic binning, comparative biology and taxonomic classification.</title>
        <authorList>
            <person name="Goeker M."/>
        </authorList>
    </citation>
    <scope>NUCLEOTIDE SEQUENCE [LARGE SCALE GENOMIC DNA]</scope>
    <source>
        <strain evidence="3 4">DSM 21634</strain>
    </source>
</reference>
<evidence type="ECO:0000313" key="3">
    <source>
        <dbReference type="EMBL" id="RCW74641.1"/>
    </source>
</evidence>
<dbReference type="PANTHER" id="PTHR42928">
    <property type="entry name" value="TRICARBOXYLATE-BINDING PROTEIN"/>
    <property type="match status" value="1"/>
</dbReference>
<evidence type="ECO:0000256" key="2">
    <source>
        <dbReference type="SAM" id="SignalP"/>
    </source>
</evidence>
<name>A0A368Y2Z1_9BURK</name>
<dbReference type="PROSITE" id="PS51318">
    <property type="entry name" value="TAT"/>
    <property type="match status" value="1"/>
</dbReference>
<dbReference type="InterPro" id="IPR005064">
    <property type="entry name" value="BUG"/>
</dbReference>
<dbReference type="Gene3D" id="3.40.190.150">
    <property type="entry name" value="Bordetella uptake gene, domain 1"/>
    <property type="match status" value="1"/>
</dbReference>
<dbReference type="OrthoDB" id="8627412at2"/>